<dbReference type="EMBL" id="CCKJ01000140">
    <property type="protein sequence ID" value="CDT94407.1"/>
    <property type="molecule type" value="Genomic_DNA"/>
</dbReference>
<sequence length="48" mass="5704">MYIKVDDLTKHGIDRVTDNKKSASKEKRWTVRLKPPTQKHQPQLPYQV</sequence>
<evidence type="ECO:0000313" key="2">
    <source>
        <dbReference type="EMBL" id="CDT94407.1"/>
    </source>
</evidence>
<evidence type="ECO:0000313" key="3">
    <source>
        <dbReference type="Proteomes" id="UP000041625"/>
    </source>
</evidence>
<gene>
    <name evidence="2" type="ORF">VCR31J2_2240018</name>
</gene>
<feature type="compositionally biased region" description="Basic and acidic residues" evidence="1">
    <location>
        <begin position="16"/>
        <end position="29"/>
    </location>
</feature>
<proteinExistence type="predicted"/>
<comment type="caution">
    <text evidence="2">The sequence shown here is derived from an EMBL/GenBank/DDBJ whole genome shotgun (WGS) entry which is preliminary data.</text>
</comment>
<dbReference type="AlphaFoldDB" id="A0AA86XQL1"/>
<reference evidence="2 3" key="1">
    <citation type="submission" date="2014-06" db="EMBL/GenBank/DDBJ databases">
        <authorList>
            <person name="Le Roux F."/>
        </authorList>
    </citation>
    <scope>NUCLEOTIDE SEQUENCE [LARGE SCALE GENOMIC DNA]</scope>
    <source>
        <strain evidence="2 3">J2-31</strain>
    </source>
</reference>
<keyword evidence="3" id="KW-1185">Reference proteome</keyword>
<feature type="compositionally biased region" description="Polar residues" evidence="1">
    <location>
        <begin position="38"/>
        <end position="48"/>
    </location>
</feature>
<protein>
    <submittedName>
        <fullName evidence="2">Uncharacterized protein</fullName>
    </submittedName>
</protein>
<organism evidence="2 3">
    <name type="scientific">Vibrio coralliirubri</name>
    <dbReference type="NCBI Taxonomy" id="1516159"/>
    <lineage>
        <taxon>Bacteria</taxon>
        <taxon>Pseudomonadati</taxon>
        <taxon>Pseudomonadota</taxon>
        <taxon>Gammaproteobacteria</taxon>
        <taxon>Vibrionales</taxon>
        <taxon>Vibrionaceae</taxon>
        <taxon>Vibrio</taxon>
    </lineage>
</organism>
<name>A0AA86XQL1_9VIBR</name>
<evidence type="ECO:0000256" key="1">
    <source>
        <dbReference type="SAM" id="MobiDB-lite"/>
    </source>
</evidence>
<dbReference type="Proteomes" id="UP000041625">
    <property type="component" value="Unassembled WGS sequence"/>
</dbReference>
<accession>A0AA86XQL1</accession>
<feature type="region of interest" description="Disordered" evidence="1">
    <location>
        <begin position="16"/>
        <end position="48"/>
    </location>
</feature>